<evidence type="ECO:0000313" key="2">
    <source>
        <dbReference type="EMBL" id="SIS09022.1"/>
    </source>
</evidence>
<keyword evidence="1" id="KW-1133">Transmembrane helix</keyword>
<proteinExistence type="predicted"/>
<name>A0A1N7G8V8_9GAMM</name>
<sequence length="147" mass="17054">MINYHKNYFQNNTKLYVFLGLVALGAIHSLYTYVPGCLLMDEFYKDMNHITQPLGQPTEIRPVLRCSGPTVLEYTFENISIEQYRAVVDDLRQSNQWTEASVGNQLTDDQLFCKGKTSLTIFPGDEYTGWLAFYLVWEPDGYCYKNH</sequence>
<keyword evidence="1" id="KW-0472">Membrane</keyword>
<evidence type="ECO:0000313" key="3">
    <source>
        <dbReference type="Proteomes" id="UP000187495"/>
    </source>
</evidence>
<evidence type="ECO:0000256" key="1">
    <source>
        <dbReference type="SAM" id="Phobius"/>
    </source>
</evidence>
<organism evidence="2 3">
    <name type="scientific">Moraxella cuniculi DSM 21768</name>
    <dbReference type="NCBI Taxonomy" id="1122245"/>
    <lineage>
        <taxon>Bacteria</taxon>
        <taxon>Pseudomonadati</taxon>
        <taxon>Pseudomonadota</taxon>
        <taxon>Gammaproteobacteria</taxon>
        <taxon>Moraxellales</taxon>
        <taxon>Moraxellaceae</taxon>
        <taxon>Moraxella</taxon>
    </lineage>
</organism>
<dbReference type="EMBL" id="FTNU01000026">
    <property type="protein sequence ID" value="SIS09022.1"/>
    <property type="molecule type" value="Genomic_DNA"/>
</dbReference>
<reference evidence="3" key="1">
    <citation type="submission" date="2017-01" db="EMBL/GenBank/DDBJ databases">
        <authorList>
            <person name="Varghese N."/>
            <person name="Submissions S."/>
        </authorList>
    </citation>
    <scope>NUCLEOTIDE SEQUENCE [LARGE SCALE GENOMIC DNA]</scope>
    <source>
        <strain evidence="3">DSM 21768</strain>
    </source>
</reference>
<dbReference type="RefSeq" id="WP_076556199.1">
    <property type="nucleotide sequence ID" value="NZ_FTNU01000026.1"/>
</dbReference>
<dbReference type="Proteomes" id="UP000187495">
    <property type="component" value="Unassembled WGS sequence"/>
</dbReference>
<gene>
    <name evidence="2" type="ORF">SAMN02745664_1262</name>
</gene>
<accession>A0A1N7G8V8</accession>
<dbReference type="AlphaFoldDB" id="A0A1N7G8V8"/>
<protein>
    <submittedName>
        <fullName evidence="2">Uncharacterized protein</fullName>
    </submittedName>
</protein>
<keyword evidence="3" id="KW-1185">Reference proteome</keyword>
<keyword evidence="1" id="KW-0812">Transmembrane</keyword>
<feature type="transmembrane region" description="Helical" evidence="1">
    <location>
        <begin position="15"/>
        <end position="34"/>
    </location>
</feature>